<accession>A0ABS7TAD0</accession>
<sequence length="471" mass="51376">MATTDTSQPQAALGKRLRQVAGERFNLRDDKADDEEIEARIRDAVELRGATPWILVFAILVASVGLNVNSTAVIIGAMLISPLMAPIMGAGFGVAVYDFALVKRSLTNLLIATLISLVVSWTYFSLTPLHQAQSELLARTSPTLWDVLIALFGGLAGIIGMTRKEKSNVIPGVAIATALMPPVCTAGYGLATGQWSFFGGALYLYTINCVFITLATILGIRALRLKRHGFASPAIARRVKIALWTLALATALPSIYLAINLVRQEVYRATAREFVNREFVFRNSQVVDAKIDPAKRTIDISLIGEPLSTDMQETIKAHLAIANLAGTQIFLHQSGDHQIDVTALKSTLLSDLLRESQDTVKQRESQLQKLRAELAKRNALLNQTGDISSELRQLYPSLDQITVGDGVTIAEDGSRQQVVYLNATIRSDLSAAEQQRIADWFKIRTKADAVVFNIQTPEVAAPAKASGKRKR</sequence>
<feature type="coiled-coil region" evidence="1">
    <location>
        <begin position="353"/>
        <end position="380"/>
    </location>
</feature>
<keyword evidence="2" id="KW-0472">Membrane</keyword>
<keyword evidence="2" id="KW-1133">Transmembrane helix</keyword>
<keyword evidence="1" id="KW-0175">Coiled coil</keyword>
<evidence type="ECO:0000313" key="4">
    <source>
        <dbReference type="Proteomes" id="UP001430290"/>
    </source>
</evidence>
<keyword evidence="4" id="KW-1185">Reference proteome</keyword>
<protein>
    <submittedName>
        <fullName evidence="3">TIGR00341 family protein</fullName>
    </submittedName>
</protein>
<feature type="transmembrane region" description="Helical" evidence="2">
    <location>
        <begin position="50"/>
        <end position="68"/>
    </location>
</feature>
<feature type="transmembrane region" description="Helical" evidence="2">
    <location>
        <begin position="74"/>
        <end position="99"/>
    </location>
</feature>
<keyword evidence="2" id="KW-0812">Transmembrane</keyword>
<evidence type="ECO:0000313" key="3">
    <source>
        <dbReference type="EMBL" id="MBZ4184811.1"/>
    </source>
</evidence>
<dbReference type="InterPro" id="IPR005240">
    <property type="entry name" value="DUF389"/>
</dbReference>
<feature type="transmembrane region" description="Helical" evidence="2">
    <location>
        <begin position="144"/>
        <end position="162"/>
    </location>
</feature>
<feature type="transmembrane region" description="Helical" evidence="2">
    <location>
        <begin position="106"/>
        <end position="124"/>
    </location>
</feature>
<reference evidence="3" key="1">
    <citation type="submission" date="2021-09" db="EMBL/GenBank/DDBJ databases">
        <authorList>
            <person name="Wu T."/>
            <person name="Guo S.Z."/>
        </authorList>
    </citation>
    <scope>NUCLEOTIDE SEQUENCE</scope>
    <source>
        <strain evidence="3">RSS-23</strain>
    </source>
</reference>
<feature type="transmembrane region" description="Helical" evidence="2">
    <location>
        <begin position="197"/>
        <end position="220"/>
    </location>
</feature>
<gene>
    <name evidence="3" type="ORF">K7B09_00525</name>
</gene>
<comment type="caution">
    <text evidence="3">The sequence shown here is derived from an EMBL/GenBank/DDBJ whole genome shotgun (WGS) entry which is preliminary data.</text>
</comment>
<dbReference type="Proteomes" id="UP001430290">
    <property type="component" value="Unassembled WGS sequence"/>
</dbReference>
<feature type="transmembrane region" description="Helical" evidence="2">
    <location>
        <begin position="169"/>
        <end position="191"/>
    </location>
</feature>
<proteinExistence type="predicted"/>
<dbReference type="NCBIfam" id="TIGR00341">
    <property type="entry name" value="TIGR00341 family protein"/>
    <property type="match status" value="1"/>
</dbReference>
<organism evidence="3 4">
    <name type="scientific">Thermomonas beijingensis</name>
    <dbReference type="NCBI Taxonomy" id="2872701"/>
    <lineage>
        <taxon>Bacteria</taxon>
        <taxon>Pseudomonadati</taxon>
        <taxon>Pseudomonadota</taxon>
        <taxon>Gammaproteobacteria</taxon>
        <taxon>Lysobacterales</taxon>
        <taxon>Lysobacteraceae</taxon>
        <taxon>Thermomonas</taxon>
    </lineage>
</organism>
<feature type="transmembrane region" description="Helical" evidence="2">
    <location>
        <begin position="241"/>
        <end position="259"/>
    </location>
</feature>
<dbReference type="PANTHER" id="PTHR20992">
    <property type="entry name" value="AT15442P-RELATED"/>
    <property type="match status" value="1"/>
</dbReference>
<evidence type="ECO:0000256" key="1">
    <source>
        <dbReference type="SAM" id="Coils"/>
    </source>
</evidence>
<dbReference type="Pfam" id="PF04087">
    <property type="entry name" value="DUF389"/>
    <property type="match status" value="1"/>
</dbReference>
<evidence type="ECO:0000256" key="2">
    <source>
        <dbReference type="SAM" id="Phobius"/>
    </source>
</evidence>
<dbReference type="PANTHER" id="PTHR20992:SF9">
    <property type="entry name" value="AT15442P-RELATED"/>
    <property type="match status" value="1"/>
</dbReference>
<dbReference type="EMBL" id="JAIQDJ010000001">
    <property type="protein sequence ID" value="MBZ4184811.1"/>
    <property type="molecule type" value="Genomic_DNA"/>
</dbReference>
<dbReference type="RefSeq" id="WP_223625490.1">
    <property type="nucleotide sequence ID" value="NZ_JAIQDJ010000001.1"/>
</dbReference>
<name>A0ABS7TAD0_9GAMM</name>